<gene>
    <name evidence="4" type="ORF">BJG266_LOCUS23185</name>
    <name evidence="5" type="ORF">QVE165_LOCUS24845</name>
</gene>
<keyword evidence="1" id="KW-0677">Repeat</keyword>
<dbReference type="PROSITE" id="PS50297">
    <property type="entry name" value="ANK_REP_REGION"/>
    <property type="match status" value="1"/>
</dbReference>
<evidence type="ECO:0000256" key="1">
    <source>
        <dbReference type="ARBA" id="ARBA00022737"/>
    </source>
</evidence>
<evidence type="ECO:0000313" key="6">
    <source>
        <dbReference type="Proteomes" id="UP000663832"/>
    </source>
</evidence>
<dbReference type="InterPro" id="IPR002110">
    <property type="entry name" value="Ankyrin_rpt"/>
</dbReference>
<proteinExistence type="predicted"/>
<dbReference type="InterPro" id="IPR036770">
    <property type="entry name" value="Ankyrin_rpt-contain_sf"/>
</dbReference>
<feature type="repeat" description="ANK" evidence="3">
    <location>
        <begin position="482"/>
        <end position="523"/>
    </location>
</feature>
<keyword evidence="6" id="KW-1185">Reference proteome</keyword>
<evidence type="ECO:0000313" key="4">
    <source>
        <dbReference type="EMBL" id="CAF1134348.1"/>
    </source>
</evidence>
<sequence length="684" mass="78502">MATRVTTIQIVVDSNSSREEKSIQTIYAQIKQVICDEGADEKLVAANIEDKLKDHPYKRQKNEILEKLDEENNYAALHYAVLSNNVSIFETLIEKYKCDINLIGNDGQTPLHLAARSREVEEATGEEALLRDVQGALPIHYACRYGTREMLNLFGDSFTQLFDEKTLDQKRPIDVAAEYGHLDIIEEFLRQVPADDSKSITALAYAAIRHKNNTVVSYLLRNQSNYFPNDGILHAACRERYGHKSISSLRITEEDLQRTDQDGLTPLMVAVKHRRFECVKALLDTKQCTTSVFSERSKNLKHTVLHICAEVQYKEITDILFETLKNLENFRDTLIPQDVMGNTSLHICAQKGNNYMCEKILELYKTLPRSNPGKKPIWLLNNYNKLTAFQEAVKSNQLQVVQAMLTLVPHTDSRRKMIRATDDQLRTSSDITESKDPRKTMIRATDDQLRTCLHIAALKGNSEIVNLLINENLLDVNYPDMNDNTPLHNAVAWDNDDEEDIKERLKCIQYLIENKADINAYNIRRETPLHNASRYGSFKLVKSLLDHNADLLVTNINGMNCLEVAIEEKNESVVKYFIDHDQIFDLMRNAQFSCGGNEKNKSDSWADTPMRKLIVNMPDMAFLILEKCTIDIGDERTDLHKKIYNYEFLDDEYFIGTWINGKKKIMIFQSEFIVAVVTCIQIKI</sequence>
<keyword evidence="2 3" id="KW-0040">ANK repeat</keyword>
<evidence type="ECO:0000313" key="5">
    <source>
        <dbReference type="EMBL" id="CAF1183933.1"/>
    </source>
</evidence>
<dbReference type="Proteomes" id="UP000663832">
    <property type="component" value="Unassembled WGS sequence"/>
</dbReference>
<dbReference type="InterPro" id="IPR051165">
    <property type="entry name" value="Multifunctional_ANK_Repeat"/>
</dbReference>
<dbReference type="Gene3D" id="1.25.40.20">
    <property type="entry name" value="Ankyrin repeat-containing domain"/>
    <property type="match status" value="4"/>
</dbReference>
<dbReference type="PANTHER" id="PTHR24123:SF33">
    <property type="entry name" value="PROTEIN HOS4"/>
    <property type="match status" value="1"/>
</dbReference>
<dbReference type="EMBL" id="CAJNOI010000152">
    <property type="protein sequence ID" value="CAF1134348.1"/>
    <property type="molecule type" value="Genomic_DNA"/>
</dbReference>
<dbReference type="AlphaFoldDB" id="A0A814V9N3"/>
<comment type="caution">
    <text evidence="5">The sequence shown here is derived from an EMBL/GenBank/DDBJ whole genome shotgun (WGS) entry which is preliminary data.</text>
</comment>
<evidence type="ECO:0000256" key="2">
    <source>
        <dbReference type="ARBA" id="ARBA00023043"/>
    </source>
</evidence>
<dbReference type="Pfam" id="PF00023">
    <property type="entry name" value="Ank"/>
    <property type="match status" value="1"/>
</dbReference>
<dbReference type="SMART" id="SM00248">
    <property type="entry name" value="ANK"/>
    <property type="match status" value="12"/>
</dbReference>
<dbReference type="PROSITE" id="PS50088">
    <property type="entry name" value="ANK_REPEAT"/>
    <property type="match status" value="2"/>
</dbReference>
<organism evidence="5 6">
    <name type="scientific">Adineta steineri</name>
    <dbReference type="NCBI Taxonomy" id="433720"/>
    <lineage>
        <taxon>Eukaryota</taxon>
        <taxon>Metazoa</taxon>
        <taxon>Spiralia</taxon>
        <taxon>Gnathifera</taxon>
        <taxon>Rotifera</taxon>
        <taxon>Eurotatoria</taxon>
        <taxon>Bdelloidea</taxon>
        <taxon>Adinetida</taxon>
        <taxon>Adinetidae</taxon>
        <taxon>Adineta</taxon>
    </lineage>
</organism>
<name>A0A814V9N3_9BILA</name>
<protein>
    <submittedName>
        <fullName evidence="5">Uncharacterized protein</fullName>
    </submittedName>
</protein>
<dbReference type="PANTHER" id="PTHR24123">
    <property type="entry name" value="ANKYRIN REPEAT-CONTAINING"/>
    <property type="match status" value="1"/>
</dbReference>
<evidence type="ECO:0000256" key="3">
    <source>
        <dbReference type="PROSITE-ProRule" id="PRU00023"/>
    </source>
</evidence>
<dbReference type="Proteomes" id="UP000663877">
    <property type="component" value="Unassembled WGS sequence"/>
</dbReference>
<accession>A0A814V9N3</accession>
<dbReference type="Pfam" id="PF12796">
    <property type="entry name" value="Ank_2"/>
    <property type="match status" value="3"/>
</dbReference>
<dbReference type="SUPFAM" id="SSF48403">
    <property type="entry name" value="Ankyrin repeat"/>
    <property type="match status" value="2"/>
</dbReference>
<dbReference type="EMBL" id="CAJNOM010000177">
    <property type="protein sequence ID" value="CAF1183933.1"/>
    <property type="molecule type" value="Genomic_DNA"/>
</dbReference>
<feature type="repeat" description="ANK" evidence="3">
    <location>
        <begin position="524"/>
        <end position="556"/>
    </location>
</feature>
<dbReference type="OrthoDB" id="10038298at2759"/>
<reference evidence="5" key="1">
    <citation type="submission" date="2021-02" db="EMBL/GenBank/DDBJ databases">
        <authorList>
            <person name="Nowell W R."/>
        </authorList>
    </citation>
    <scope>NUCLEOTIDE SEQUENCE</scope>
</reference>